<dbReference type="RefSeq" id="WP_092079099.1">
    <property type="nucleotide sequence ID" value="NZ_FOYI01000004.1"/>
</dbReference>
<name>A0A1I6DPG4_9RHOB</name>
<organism evidence="2 3">
    <name type="scientific">Poseidonocella sedimentorum</name>
    <dbReference type="NCBI Taxonomy" id="871652"/>
    <lineage>
        <taxon>Bacteria</taxon>
        <taxon>Pseudomonadati</taxon>
        <taxon>Pseudomonadota</taxon>
        <taxon>Alphaproteobacteria</taxon>
        <taxon>Rhodobacterales</taxon>
        <taxon>Roseobacteraceae</taxon>
        <taxon>Poseidonocella</taxon>
    </lineage>
</organism>
<proteinExistence type="predicted"/>
<dbReference type="Proteomes" id="UP000199302">
    <property type="component" value="Unassembled WGS sequence"/>
</dbReference>
<evidence type="ECO:0000256" key="1">
    <source>
        <dbReference type="SAM" id="MobiDB-lite"/>
    </source>
</evidence>
<dbReference type="STRING" id="871652.SAMN04515673_104210"/>
<dbReference type="AlphaFoldDB" id="A0A1I6DPG4"/>
<sequence length="161" mass="17065">MSVTKLIRDRTKILDGLDARFKEVPTAKTLQARLGAVNDQQEARIAARIKTLETEKATALARYDAAIKSEQSALAELKQARIDLTRIAPGKASSGKTTGKTTTKAKATTKAKTATKAATKTATKASTRAPTQTKLTRAKAATRSTGKATTKPGARTRTPKG</sequence>
<protein>
    <submittedName>
        <fullName evidence="2">Uncharacterized protein</fullName>
    </submittedName>
</protein>
<dbReference type="EMBL" id="FOYI01000004">
    <property type="protein sequence ID" value="SFR07316.1"/>
    <property type="molecule type" value="Genomic_DNA"/>
</dbReference>
<feature type="region of interest" description="Disordered" evidence="1">
    <location>
        <begin position="90"/>
        <end position="161"/>
    </location>
</feature>
<keyword evidence="3" id="KW-1185">Reference proteome</keyword>
<evidence type="ECO:0000313" key="2">
    <source>
        <dbReference type="EMBL" id="SFR07316.1"/>
    </source>
</evidence>
<evidence type="ECO:0000313" key="3">
    <source>
        <dbReference type="Proteomes" id="UP000199302"/>
    </source>
</evidence>
<gene>
    <name evidence="2" type="ORF">SAMN04515673_104210</name>
</gene>
<accession>A0A1I6DPG4</accession>
<feature type="compositionally biased region" description="Low complexity" evidence="1">
    <location>
        <begin position="90"/>
        <end position="127"/>
    </location>
</feature>
<reference evidence="2 3" key="1">
    <citation type="submission" date="2016-10" db="EMBL/GenBank/DDBJ databases">
        <authorList>
            <person name="de Groot N.N."/>
        </authorList>
    </citation>
    <scope>NUCLEOTIDE SEQUENCE [LARGE SCALE GENOMIC DNA]</scope>
    <source>
        <strain evidence="3">KMM 9023,NRIC 0796,JCM 17311,KCTC 23692</strain>
    </source>
</reference>